<keyword evidence="6" id="KW-0540">Nuclease</keyword>
<evidence type="ECO:0000313" key="10">
    <source>
        <dbReference type="Proteomes" id="UP000076154"/>
    </source>
</evidence>
<feature type="region of interest" description="Disordered" evidence="7">
    <location>
        <begin position="1"/>
        <end position="56"/>
    </location>
</feature>
<comment type="caution">
    <text evidence="9">The sequence shown here is derived from an EMBL/GenBank/DDBJ whole genome shotgun (WGS) entry which is preliminary data.</text>
</comment>
<evidence type="ECO:0000313" key="9">
    <source>
        <dbReference type="EMBL" id="RDB26378.1"/>
    </source>
</evidence>
<reference evidence="9" key="1">
    <citation type="submission" date="2018-04" db="EMBL/GenBank/DDBJ databases">
        <title>Whole genome sequencing of Hypsizygus marmoreus.</title>
        <authorList>
            <person name="Choi I.-G."/>
            <person name="Min B."/>
            <person name="Kim J.-G."/>
            <person name="Kim S."/>
            <person name="Oh Y.-L."/>
            <person name="Kong W.-S."/>
            <person name="Park H."/>
            <person name="Jeong J."/>
            <person name="Song E.-S."/>
        </authorList>
    </citation>
    <scope>NUCLEOTIDE SEQUENCE [LARGE SCALE GENOMIC DNA]</scope>
    <source>
        <strain evidence="9">51987-8</strain>
    </source>
</reference>
<dbReference type="EC" id="3.6.1.-" evidence="6"/>
<name>A0A369JX77_HYPMA</name>
<comment type="catalytic activity">
    <reaction evidence="5">
        <text>a 5'-end NAD(+)-phospho-ribonucleoside in mRNA + H2O = a 5'-end phospho-ribonucleoside in mRNA + NAD(+) + H(+)</text>
        <dbReference type="Rhea" id="RHEA:60880"/>
        <dbReference type="Rhea" id="RHEA-COMP:15692"/>
        <dbReference type="Rhea" id="RHEA-COMP:15698"/>
        <dbReference type="ChEBI" id="CHEBI:15377"/>
        <dbReference type="ChEBI" id="CHEBI:15378"/>
        <dbReference type="ChEBI" id="CHEBI:57540"/>
        <dbReference type="ChEBI" id="CHEBI:138282"/>
        <dbReference type="ChEBI" id="CHEBI:144029"/>
    </reaction>
    <physiologicalReaction direction="left-to-right" evidence="5">
        <dbReference type="Rhea" id="RHEA:60881"/>
    </physiologicalReaction>
</comment>
<accession>A0A369JX77</accession>
<feature type="compositionally biased region" description="Basic and acidic residues" evidence="7">
    <location>
        <begin position="412"/>
        <end position="423"/>
    </location>
</feature>
<organism evidence="9 10">
    <name type="scientific">Hypsizygus marmoreus</name>
    <name type="common">White beech mushroom</name>
    <name type="synonym">Agaricus marmoreus</name>
    <dbReference type="NCBI Taxonomy" id="39966"/>
    <lineage>
        <taxon>Eukaryota</taxon>
        <taxon>Fungi</taxon>
        <taxon>Dikarya</taxon>
        <taxon>Basidiomycota</taxon>
        <taxon>Agaricomycotina</taxon>
        <taxon>Agaricomycetes</taxon>
        <taxon>Agaricomycetidae</taxon>
        <taxon>Agaricales</taxon>
        <taxon>Tricholomatineae</taxon>
        <taxon>Lyophyllaceae</taxon>
        <taxon>Hypsizygus</taxon>
    </lineage>
</organism>
<proteinExistence type="inferred from homology"/>
<dbReference type="AlphaFoldDB" id="A0A369JX77"/>
<evidence type="ECO:0000256" key="3">
    <source>
        <dbReference type="ARBA" id="ARBA00044676"/>
    </source>
</evidence>
<keyword evidence="6" id="KW-0378">Hydrolase</keyword>
<dbReference type="GO" id="GO:0046872">
    <property type="term" value="F:metal ion binding"/>
    <property type="evidence" value="ECO:0007669"/>
    <property type="project" value="UniProtKB-KW"/>
</dbReference>
<dbReference type="PANTHER" id="PTHR12395:SF9">
    <property type="entry name" value="DECAPPING AND EXORIBONUCLEASE PROTEIN"/>
    <property type="match status" value="1"/>
</dbReference>
<feature type="compositionally biased region" description="Basic and acidic residues" evidence="7">
    <location>
        <begin position="11"/>
        <end position="36"/>
    </location>
</feature>
<comment type="subcellular location">
    <subcellularLocation>
        <location evidence="6">Nucleus</location>
    </subcellularLocation>
</comment>
<evidence type="ECO:0000256" key="1">
    <source>
        <dbReference type="ARBA" id="ARBA00001968"/>
    </source>
</evidence>
<keyword evidence="6" id="KW-0547">Nucleotide-binding</keyword>
<dbReference type="GO" id="GO:0034353">
    <property type="term" value="F:mRNA 5'-diphosphatase activity"/>
    <property type="evidence" value="ECO:0007669"/>
    <property type="project" value="TreeGrafter"/>
</dbReference>
<dbReference type="InterPro" id="IPR013961">
    <property type="entry name" value="RAI1"/>
</dbReference>
<evidence type="ECO:0000256" key="7">
    <source>
        <dbReference type="SAM" id="MobiDB-lite"/>
    </source>
</evidence>
<feature type="compositionally biased region" description="Low complexity" evidence="7">
    <location>
        <begin position="46"/>
        <end position="56"/>
    </location>
</feature>
<keyword evidence="6" id="KW-0694">RNA-binding</keyword>
<evidence type="ECO:0000256" key="2">
    <source>
        <dbReference type="ARBA" id="ARBA00006562"/>
    </source>
</evidence>
<dbReference type="GO" id="GO:0000956">
    <property type="term" value="P:nuclear-transcribed mRNA catabolic process"/>
    <property type="evidence" value="ECO:0007669"/>
    <property type="project" value="TreeGrafter"/>
</dbReference>
<dbReference type="InterPro" id="IPR039039">
    <property type="entry name" value="RAI1-like_fam"/>
</dbReference>
<comment type="cofactor">
    <cofactor evidence="1 6">
        <name>a divalent metal cation</name>
        <dbReference type="ChEBI" id="CHEBI:60240"/>
    </cofactor>
</comment>
<dbReference type="GO" id="GO:0005829">
    <property type="term" value="C:cytosol"/>
    <property type="evidence" value="ECO:0007669"/>
    <property type="project" value="TreeGrafter"/>
</dbReference>
<dbReference type="GO" id="GO:0110155">
    <property type="term" value="P:NAD-cap decapping"/>
    <property type="evidence" value="ECO:0007669"/>
    <property type="project" value="TreeGrafter"/>
</dbReference>
<evidence type="ECO:0000259" key="8">
    <source>
        <dbReference type="Pfam" id="PF08652"/>
    </source>
</evidence>
<feature type="region of interest" description="Disordered" evidence="7">
    <location>
        <begin position="412"/>
        <end position="442"/>
    </location>
</feature>
<dbReference type="PANTHER" id="PTHR12395">
    <property type="entry name" value="DOM-3 RELATED"/>
    <property type="match status" value="1"/>
</dbReference>
<dbReference type="OrthoDB" id="5853397at2759"/>
<feature type="domain" description="RAI1-like" evidence="8">
    <location>
        <begin position="55"/>
        <end position="402"/>
    </location>
</feature>
<dbReference type="GO" id="GO:0003723">
    <property type="term" value="F:RNA binding"/>
    <property type="evidence" value="ECO:0007669"/>
    <property type="project" value="UniProtKB-KW"/>
</dbReference>
<dbReference type="Proteomes" id="UP000076154">
    <property type="component" value="Unassembled WGS sequence"/>
</dbReference>
<keyword evidence="10" id="KW-1185">Reference proteome</keyword>
<comment type="similarity">
    <text evidence="2 6">Belongs to the DXO/Dom3Z family.</text>
</comment>
<keyword evidence="6" id="KW-0539">Nucleus</keyword>
<dbReference type="Pfam" id="PF08652">
    <property type="entry name" value="RAI1"/>
    <property type="match status" value="1"/>
</dbReference>
<comment type="function">
    <text evidence="6">Decapping enzyme for NAD-capped RNAs: specifically hydrolyzes the nicotinamide adenine dinucleotide (NAD) cap from a subset of RNAs by removing the entire NAD moiety from the 5'-end of an NAD-capped RNA.</text>
</comment>
<dbReference type="GO" id="GO:0000166">
    <property type="term" value="F:nucleotide binding"/>
    <property type="evidence" value="ECO:0007669"/>
    <property type="project" value="UniProtKB-KW"/>
</dbReference>
<dbReference type="GO" id="GO:0004518">
    <property type="term" value="F:nuclease activity"/>
    <property type="evidence" value="ECO:0007669"/>
    <property type="project" value="UniProtKB-KW"/>
</dbReference>
<keyword evidence="6" id="KW-0479">Metal-binding</keyword>
<dbReference type="EMBL" id="LUEZ02000040">
    <property type="protein sequence ID" value="RDB26378.1"/>
    <property type="molecule type" value="Genomic_DNA"/>
</dbReference>
<comment type="catalytic activity">
    <reaction evidence="3">
        <text>a 5'-end (N(7)-methyl 5'-triphosphoguanosine)-ribonucleoside-ribonucleotide in mRNA + H2O = a (N(7)-methyl 5'-triphosphoguanosine)-nucleoside + a 5'-end phospho-ribonucleoside in mRNA + H(+)</text>
        <dbReference type="Rhea" id="RHEA:66928"/>
        <dbReference type="Rhea" id="RHEA-COMP:15692"/>
        <dbReference type="Rhea" id="RHEA-COMP:17313"/>
        <dbReference type="ChEBI" id="CHEBI:15377"/>
        <dbReference type="ChEBI" id="CHEBI:15378"/>
        <dbReference type="ChEBI" id="CHEBI:138282"/>
        <dbReference type="ChEBI" id="CHEBI:172876"/>
        <dbReference type="ChEBI" id="CHEBI:172877"/>
    </reaction>
    <physiologicalReaction direction="left-to-right" evidence="3">
        <dbReference type="Rhea" id="RHEA:66929"/>
    </physiologicalReaction>
</comment>
<gene>
    <name evidence="9" type="primary">RAI1_1</name>
    <name evidence="9" type="ORF">Hypma_006753</name>
</gene>
<dbReference type="GO" id="GO:0005634">
    <property type="term" value="C:nucleus"/>
    <property type="evidence" value="ECO:0007669"/>
    <property type="project" value="UniProtKB-SubCell"/>
</dbReference>
<evidence type="ECO:0000256" key="6">
    <source>
        <dbReference type="RuleBase" id="RU367113"/>
    </source>
</evidence>
<protein>
    <recommendedName>
        <fullName evidence="6">Decapping nuclease</fullName>
        <ecNumber evidence="6">3.6.1.-</ecNumber>
    </recommendedName>
</protein>
<sequence length="442" mass="50345">MSKRTISDLLNDGHIDAGESKPHNKPRLEIQDDKPQRSLSYPNTSQPTAQQTPFQQPTQLISFSYNPSRELEFTDSALRYFVDPPLGAKLGYGYERWVRRPEQRGRLDGLVQAFSKARSRDTSSLDDVGVVAWRGVMTKILTSPYEEKEGWELNVMFVNGTMYFEEHLSESRLKEKNDMEPRHRLQSYYGYAFESYCTSDSPTRQMVSSNPSNPMGWGGDVDTNVQWCSVVRTKLGSTRLVIGGEVDCVREKYTHQTDTFVELKTSLAIRGPHDEAKFERKLLKFYFQSFLLGVPEILVGFRTPSGVVTTIQSFKTIQIPRLVRGKPGAWDPLVCLDWGNRFLSFLKDVVKREVAQHDAPTLVWRVKFAPKAGVTVDILDPGGVQDVEAGEDRVGFLPKWYWDELHPDRAHMASPTRTEEDKQTSQNLPSEVPPTLYAGWQI</sequence>
<dbReference type="InParanoid" id="A0A369JX77"/>
<dbReference type="STRING" id="39966.A0A369JX77"/>
<evidence type="ECO:0000256" key="4">
    <source>
        <dbReference type="ARBA" id="ARBA00044692"/>
    </source>
</evidence>
<evidence type="ECO:0000256" key="5">
    <source>
        <dbReference type="ARBA" id="ARBA00048124"/>
    </source>
</evidence>
<comment type="catalytic activity">
    <reaction evidence="4">
        <text>a 5'-end triphospho-ribonucleoside in mRNA + H2O = a 5'-end phospho-ribonucleoside in mRNA + diphosphate + H(+)</text>
        <dbReference type="Rhea" id="RHEA:78683"/>
        <dbReference type="Rhea" id="RHEA-COMP:15692"/>
        <dbReference type="Rhea" id="RHEA-COMP:17164"/>
        <dbReference type="ChEBI" id="CHEBI:15377"/>
        <dbReference type="ChEBI" id="CHEBI:15378"/>
        <dbReference type="ChEBI" id="CHEBI:33019"/>
        <dbReference type="ChEBI" id="CHEBI:138282"/>
        <dbReference type="ChEBI" id="CHEBI:167618"/>
    </reaction>
    <physiologicalReaction direction="left-to-right" evidence="4">
        <dbReference type="Rhea" id="RHEA:78684"/>
    </physiologicalReaction>
</comment>
<dbReference type="FunCoup" id="A0A369JX77">
    <property type="interactions" value="243"/>
</dbReference>